<proteinExistence type="predicted"/>
<dbReference type="EMBL" id="CM023470">
    <property type="protein sequence ID" value="KAH7977565.1"/>
    <property type="molecule type" value="Genomic_DNA"/>
</dbReference>
<protein>
    <submittedName>
        <fullName evidence="1">Uncharacterized protein</fullName>
    </submittedName>
</protein>
<name>A0ACB8DSW2_DERSI</name>
<evidence type="ECO:0000313" key="2">
    <source>
        <dbReference type="Proteomes" id="UP000821865"/>
    </source>
</evidence>
<keyword evidence="2" id="KW-1185">Reference proteome</keyword>
<organism evidence="1 2">
    <name type="scientific">Dermacentor silvarum</name>
    <name type="common">Tick</name>
    <dbReference type="NCBI Taxonomy" id="543639"/>
    <lineage>
        <taxon>Eukaryota</taxon>
        <taxon>Metazoa</taxon>
        <taxon>Ecdysozoa</taxon>
        <taxon>Arthropoda</taxon>
        <taxon>Chelicerata</taxon>
        <taxon>Arachnida</taxon>
        <taxon>Acari</taxon>
        <taxon>Parasitiformes</taxon>
        <taxon>Ixodida</taxon>
        <taxon>Ixodoidea</taxon>
        <taxon>Ixodidae</taxon>
        <taxon>Rhipicephalinae</taxon>
        <taxon>Dermacentor</taxon>
    </lineage>
</organism>
<gene>
    <name evidence="1" type="ORF">HPB49_002470</name>
</gene>
<dbReference type="Proteomes" id="UP000821865">
    <property type="component" value="Chromosome 1"/>
</dbReference>
<reference evidence="1" key="1">
    <citation type="submission" date="2020-05" db="EMBL/GenBank/DDBJ databases">
        <title>Large-scale comparative analyses of tick genomes elucidate their genetic diversity and vector capacities.</title>
        <authorList>
            <person name="Jia N."/>
            <person name="Wang J."/>
            <person name="Shi W."/>
            <person name="Du L."/>
            <person name="Sun Y."/>
            <person name="Zhan W."/>
            <person name="Jiang J."/>
            <person name="Wang Q."/>
            <person name="Zhang B."/>
            <person name="Ji P."/>
            <person name="Sakyi L.B."/>
            <person name="Cui X."/>
            <person name="Yuan T."/>
            <person name="Jiang B."/>
            <person name="Yang W."/>
            <person name="Lam T.T.-Y."/>
            <person name="Chang Q."/>
            <person name="Ding S."/>
            <person name="Wang X."/>
            <person name="Zhu J."/>
            <person name="Ruan X."/>
            <person name="Zhao L."/>
            <person name="Wei J."/>
            <person name="Que T."/>
            <person name="Du C."/>
            <person name="Cheng J."/>
            <person name="Dai P."/>
            <person name="Han X."/>
            <person name="Huang E."/>
            <person name="Gao Y."/>
            <person name="Liu J."/>
            <person name="Shao H."/>
            <person name="Ye R."/>
            <person name="Li L."/>
            <person name="Wei W."/>
            <person name="Wang X."/>
            <person name="Wang C."/>
            <person name="Yang T."/>
            <person name="Huo Q."/>
            <person name="Li W."/>
            <person name="Guo W."/>
            <person name="Chen H."/>
            <person name="Zhou L."/>
            <person name="Ni X."/>
            <person name="Tian J."/>
            <person name="Zhou Y."/>
            <person name="Sheng Y."/>
            <person name="Liu T."/>
            <person name="Pan Y."/>
            <person name="Xia L."/>
            <person name="Li J."/>
            <person name="Zhao F."/>
            <person name="Cao W."/>
        </authorList>
    </citation>
    <scope>NUCLEOTIDE SEQUENCE</scope>
    <source>
        <strain evidence="1">Dsil-2018</strain>
    </source>
</reference>
<sequence length="226" mass="25292">MGAAEIVDDGMPLGIWETTYAVEASAQNGCTATPCRKFVGNRFHVGPLCRNHVARQRENCPVVCTRRLSSVLFDKVMMMMGDPSDMRLFIGRQEDVAFSDLIWVAVLHAFPQAVLQLHLLLFAGGAALLRGDWPDYTGRPPSLFEETNPDWAPTFLLGYGSKHAGPARHDRNELILALLYRPPSGSLTRASDDIAIRAFPNVMLRKPFTKNPFIKERGRIHVKLYE</sequence>
<evidence type="ECO:0000313" key="1">
    <source>
        <dbReference type="EMBL" id="KAH7977565.1"/>
    </source>
</evidence>
<accession>A0ACB8DSW2</accession>
<comment type="caution">
    <text evidence="1">The sequence shown here is derived from an EMBL/GenBank/DDBJ whole genome shotgun (WGS) entry which is preliminary data.</text>
</comment>